<gene>
    <name evidence="1" type="ORF">A3C06_02640</name>
</gene>
<protein>
    <recommendedName>
        <fullName evidence="3">Phosphoribosyltransferase domain-containing protein</fullName>
    </recommendedName>
</protein>
<dbReference type="STRING" id="1802312.A3C06_02640"/>
<evidence type="ECO:0000313" key="2">
    <source>
        <dbReference type="Proteomes" id="UP000177565"/>
    </source>
</evidence>
<sequence>MNNWSPIIPKAGDDPWELAMRCNALYECPKDASGKRLGPLVPYAGKDAKGRNLVGDVYFNFARIEEYPLVVHYFAELLMPKIFSNAGVVAHASTLIGIPDGGRSLGQMVALVCKKRFVYPAKVKRPTPAGAIKEEYDLVFKRFELSAGEPVIVCDDVHNNFQNTDDILNEIGKTGAKVVALCSGLNRSPIVDSIYVPKAGMYAGFSLPVVSAIRKPLLEYEQDDPAVAADFSAGNIERNVKANWAKLKEIILAARGPAG</sequence>
<proteinExistence type="predicted"/>
<dbReference type="CDD" id="cd06223">
    <property type="entry name" value="PRTases_typeI"/>
    <property type="match status" value="1"/>
</dbReference>
<evidence type="ECO:0000313" key="1">
    <source>
        <dbReference type="EMBL" id="OHA26451.1"/>
    </source>
</evidence>
<dbReference type="InterPro" id="IPR029057">
    <property type="entry name" value="PRTase-like"/>
</dbReference>
<dbReference type="Proteomes" id="UP000177565">
    <property type="component" value="Unassembled WGS sequence"/>
</dbReference>
<dbReference type="EMBL" id="MHRQ01000020">
    <property type="protein sequence ID" value="OHA26451.1"/>
    <property type="molecule type" value="Genomic_DNA"/>
</dbReference>
<dbReference type="InterPro" id="IPR000836">
    <property type="entry name" value="PRTase_dom"/>
</dbReference>
<dbReference type="Gene3D" id="3.40.50.2020">
    <property type="match status" value="1"/>
</dbReference>
<dbReference type="AlphaFoldDB" id="A0A1G2MU14"/>
<dbReference type="SUPFAM" id="SSF53271">
    <property type="entry name" value="PRTase-like"/>
    <property type="match status" value="1"/>
</dbReference>
<evidence type="ECO:0008006" key="3">
    <source>
        <dbReference type="Google" id="ProtNLM"/>
    </source>
</evidence>
<comment type="caution">
    <text evidence="1">The sequence shown here is derived from an EMBL/GenBank/DDBJ whole genome shotgun (WGS) entry which is preliminary data.</text>
</comment>
<reference evidence="1 2" key="1">
    <citation type="journal article" date="2016" name="Nat. Commun.">
        <title>Thousands of microbial genomes shed light on interconnected biogeochemical processes in an aquifer system.</title>
        <authorList>
            <person name="Anantharaman K."/>
            <person name="Brown C.T."/>
            <person name="Hug L.A."/>
            <person name="Sharon I."/>
            <person name="Castelle C.J."/>
            <person name="Probst A.J."/>
            <person name="Thomas B.C."/>
            <person name="Singh A."/>
            <person name="Wilkins M.J."/>
            <person name="Karaoz U."/>
            <person name="Brodie E.L."/>
            <person name="Williams K.H."/>
            <person name="Hubbard S.S."/>
            <person name="Banfield J.F."/>
        </authorList>
    </citation>
    <scope>NUCLEOTIDE SEQUENCE [LARGE SCALE GENOMIC DNA]</scope>
</reference>
<organism evidence="1 2">
    <name type="scientific">Candidatus Taylorbacteria bacterium RIFCSPHIGHO2_02_FULL_46_13</name>
    <dbReference type="NCBI Taxonomy" id="1802312"/>
    <lineage>
        <taxon>Bacteria</taxon>
        <taxon>Candidatus Tayloriibacteriota</taxon>
    </lineage>
</organism>
<name>A0A1G2MU14_9BACT</name>
<accession>A0A1G2MU14</accession>